<feature type="transmembrane region" description="Helical" evidence="1">
    <location>
        <begin position="338"/>
        <end position="366"/>
    </location>
</feature>
<dbReference type="AlphaFoldDB" id="A0A9W8EG33"/>
<gene>
    <name evidence="3" type="ORF">H4R26_001985</name>
</gene>
<name>A0A9W8EG33_9FUNG</name>
<keyword evidence="4" id="KW-1185">Reference proteome</keyword>
<feature type="transmembrane region" description="Helical" evidence="1">
    <location>
        <begin position="244"/>
        <end position="263"/>
    </location>
</feature>
<organism evidence="3 4">
    <name type="scientific">Coemansia thaxteri</name>
    <dbReference type="NCBI Taxonomy" id="2663907"/>
    <lineage>
        <taxon>Eukaryota</taxon>
        <taxon>Fungi</taxon>
        <taxon>Fungi incertae sedis</taxon>
        <taxon>Zoopagomycota</taxon>
        <taxon>Kickxellomycotina</taxon>
        <taxon>Kickxellomycetes</taxon>
        <taxon>Kickxellales</taxon>
        <taxon>Kickxellaceae</taxon>
        <taxon>Coemansia</taxon>
    </lineage>
</organism>
<keyword evidence="1" id="KW-0812">Transmembrane</keyword>
<accession>A0A9W8EG33</accession>
<reference evidence="3" key="1">
    <citation type="submission" date="2022-07" db="EMBL/GenBank/DDBJ databases">
        <title>Phylogenomic reconstructions and comparative analyses of Kickxellomycotina fungi.</title>
        <authorList>
            <person name="Reynolds N.K."/>
            <person name="Stajich J.E."/>
            <person name="Barry K."/>
            <person name="Grigoriev I.V."/>
            <person name="Crous P."/>
            <person name="Smith M.E."/>
        </authorList>
    </citation>
    <scope>NUCLEOTIDE SEQUENCE</scope>
    <source>
        <strain evidence="3">IMI 214461</strain>
    </source>
</reference>
<feature type="transmembrane region" description="Helical" evidence="1">
    <location>
        <begin position="311"/>
        <end position="332"/>
    </location>
</feature>
<dbReference type="Proteomes" id="UP001150907">
    <property type="component" value="Unassembled WGS sequence"/>
</dbReference>
<dbReference type="OrthoDB" id="5571248at2759"/>
<feature type="transmembrane region" description="Helical" evidence="1">
    <location>
        <begin position="387"/>
        <end position="413"/>
    </location>
</feature>
<evidence type="ECO:0000313" key="3">
    <source>
        <dbReference type="EMBL" id="KAJ2005379.1"/>
    </source>
</evidence>
<feature type="signal peptide" evidence="2">
    <location>
        <begin position="1"/>
        <end position="32"/>
    </location>
</feature>
<keyword evidence="2" id="KW-0732">Signal</keyword>
<evidence type="ECO:0000256" key="2">
    <source>
        <dbReference type="SAM" id="SignalP"/>
    </source>
</evidence>
<feature type="transmembrane region" description="Helical" evidence="1">
    <location>
        <begin position="275"/>
        <end position="299"/>
    </location>
</feature>
<protein>
    <submittedName>
        <fullName evidence="3">Uncharacterized protein</fullName>
    </submittedName>
</protein>
<keyword evidence="1" id="KW-1133">Transmembrane helix</keyword>
<evidence type="ECO:0000313" key="4">
    <source>
        <dbReference type="Proteomes" id="UP001150907"/>
    </source>
</evidence>
<dbReference type="EMBL" id="JANBQF010000105">
    <property type="protein sequence ID" value="KAJ2005379.1"/>
    <property type="molecule type" value="Genomic_DNA"/>
</dbReference>
<proteinExistence type="predicted"/>
<evidence type="ECO:0000256" key="1">
    <source>
        <dbReference type="SAM" id="Phobius"/>
    </source>
</evidence>
<sequence length="594" mass="64633">MPAIALSTSRWHRRLSGIICTMLVAAVSTSSANITWDGKTVPAYTLNEHSADSYYDTLVPVRVPLVPGCALNTNSLLSCPARVANGSSPAVSWAAVVVWQEAVAAGCFSFAQVYQLLADTGCTSSGAIKGIVFGSSVDSPTRMFGSPLVEPYGDLHAHNPAVHVVLVAASTAKSIASFSLVDLGARNATIELAGERSLWSLLTETTGFAAQKYVFLILSAALTLYTLWEVVLTLRTHTAWSMRIVMYMSAIAYLIVFTVLQARHVSNRALQMAAYASWIVGYVIFTLFVVAWSAIVEKLHSKKTLLRHHCVVHYSSAAIVSLSVLLKLWAFAAESYQFLVVVDLVIAYEIPAIFGLQTLLLGYLAWSFLHHSSRIAISKHTKSSLRNVIVLCMVAILGCACMVAMGVTVASPARYTLSGYMAVTVLYKLGQCLMLVAIFGVHWVREHARRTRPKVNEHEFYVDVDSHRIHAGRPVSNESDSHLSLVGRGAEQGRTVTKYANIKVDGHTHDQSCMASMLSSDGERDSVLTGGTVGRHEPVLNCYRQTPSCLCHNDTALASTARVLRKQSKRHVYVPLESISGSQISQSASKRLTK</sequence>
<feature type="chain" id="PRO_5040757706" evidence="2">
    <location>
        <begin position="33"/>
        <end position="594"/>
    </location>
</feature>
<feature type="transmembrane region" description="Helical" evidence="1">
    <location>
        <begin position="213"/>
        <end position="232"/>
    </location>
</feature>
<feature type="transmembrane region" description="Helical" evidence="1">
    <location>
        <begin position="425"/>
        <end position="444"/>
    </location>
</feature>
<comment type="caution">
    <text evidence="3">The sequence shown here is derived from an EMBL/GenBank/DDBJ whole genome shotgun (WGS) entry which is preliminary data.</text>
</comment>
<keyword evidence="1" id="KW-0472">Membrane</keyword>